<protein>
    <submittedName>
        <fullName evidence="3">Uncharacterized protein</fullName>
    </submittedName>
</protein>
<evidence type="ECO:0000256" key="1">
    <source>
        <dbReference type="SAM" id="Coils"/>
    </source>
</evidence>
<keyword evidence="2" id="KW-0472">Membrane</keyword>
<feature type="coiled-coil region" evidence="1">
    <location>
        <begin position="68"/>
        <end position="95"/>
    </location>
</feature>
<evidence type="ECO:0000313" key="3">
    <source>
        <dbReference type="EMBL" id="OAM16209.1"/>
    </source>
</evidence>
<dbReference type="RefSeq" id="WP_064088167.1">
    <property type="nucleotide sequence ID" value="NZ_LXSG01000041.1"/>
</dbReference>
<dbReference type="AlphaFoldDB" id="A0A1A9RCM4"/>
<evidence type="ECO:0000256" key="2">
    <source>
        <dbReference type="SAM" id="Phobius"/>
    </source>
</evidence>
<proteinExistence type="predicted"/>
<sequence>MHHVILLTISFLGSLLFNSKFVTNISNYVIKKFGLDESNGYALSIFLYTLIIYSVSCFIGWIIDCLKRKERAKKLIELNNKIDKIQKENKFLKEIFVHSMNGINNIESNISPKHKAKFYINNFKSNLNEMLSKMPEGSLMLDMKQIFLEREAKGREIQHTQVNIDQ</sequence>
<keyword evidence="2" id="KW-0812">Transmembrane</keyword>
<dbReference type="EMBL" id="LXSG01000041">
    <property type="protein sequence ID" value="OAM16209.1"/>
    <property type="molecule type" value="Genomic_DNA"/>
</dbReference>
<name>A0A1A9RCM4_EIKCO</name>
<keyword evidence="2" id="KW-1133">Transmembrane helix</keyword>
<organism evidence="3 4">
    <name type="scientific">Eikenella corrodens</name>
    <dbReference type="NCBI Taxonomy" id="539"/>
    <lineage>
        <taxon>Bacteria</taxon>
        <taxon>Pseudomonadati</taxon>
        <taxon>Pseudomonadota</taxon>
        <taxon>Betaproteobacteria</taxon>
        <taxon>Neisseriales</taxon>
        <taxon>Neisseriaceae</taxon>
        <taxon>Eikenella</taxon>
    </lineage>
</organism>
<feature type="transmembrane region" description="Helical" evidence="2">
    <location>
        <begin position="43"/>
        <end position="63"/>
    </location>
</feature>
<comment type="caution">
    <text evidence="3">The sequence shown here is derived from an EMBL/GenBank/DDBJ whole genome shotgun (WGS) entry which is preliminary data.</text>
</comment>
<keyword evidence="1" id="KW-0175">Coiled coil</keyword>
<reference evidence="4" key="1">
    <citation type="submission" date="2016-05" db="EMBL/GenBank/DDBJ databases">
        <title>Draft genome of Corynebacterium afermentans subsp. afermentans LCDC 88199T.</title>
        <authorList>
            <person name="Bernier A.-M."/>
            <person name="Bernard K."/>
        </authorList>
    </citation>
    <scope>NUCLEOTIDE SEQUENCE [LARGE SCALE GENOMIC DNA]</scope>
    <source>
        <strain evidence="4">NML04-0072</strain>
    </source>
</reference>
<accession>A0A1A9RCM4</accession>
<gene>
    <name evidence="3" type="ORF">A7P90_11015</name>
</gene>
<evidence type="ECO:0000313" key="4">
    <source>
        <dbReference type="Proteomes" id="UP000077589"/>
    </source>
</evidence>
<dbReference type="Proteomes" id="UP000077589">
    <property type="component" value="Unassembled WGS sequence"/>
</dbReference>